<proteinExistence type="predicted"/>
<protein>
    <submittedName>
        <fullName evidence="2">Uncharacterized protein</fullName>
    </submittedName>
</protein>
<sequence length="82" mass="9684">MSCRLVVNRPTAADDHGRRQAPESLDDFLTIHKSLKPLDSLDFHWTIYCVDRNCALLVELPQKTTYYEAKRFPFCYIPFFEE</sequence>
<evidence type="ECO:0000313" key="2">
    <source>
        <dbReference type="WBParaSite" id="L893_g10544.t1"/>
    </source>
</evidence>
<reference evidence="2" key="1">
    <citation type="submission" date="2016-11" db="UniProtKB">
        <authorList>
            <consortium name="WormBaseParasite"/>
        </authorList>
    </citation>
    <scope>IDENTIFICATION</scope>
</reference>
<dbReference type="Proteomes" id="UP000095287">
    <property type="component" value="Unplaced"/>
</dbReference>
<keyword evidence="1" id="KW-1185">Reference proteome</keyword>
<accession>A0A1I7XXA0</accession>
<evidence type="ECO:0000313" key="1">
    <source>
        <dbReference type="Proteomes" id="UP000095287"/>
    </source>
</evidence>
<dbReference type="AlphaFoldDB" id="A0A1I7XXA0"/>
<organism evidence="1 2">
    <name type="scientific">Steinernema glaseri</name>
    <dbReference type="NCBI Taxonomy" id="37863"/>
    <lineage>
        <taxon>Eukaryota</taxon>
        <taxon>Metazoa</taxon>
        <taxon>Ecdysozoa</taxon>
        <taxon>Nematoda</taxon>
        <taxon>Chromadorea</taxon>
        <taxon>Rhabditida</taxon>
        <taxon>Tylenchina</taxon>
        <taxon>Panagrolaimomorpha</taxon>
        <taxon>Strongyloidoidea</taxon>
        <taxon>Steinernematidae</taxon>
        <taxon>Steinernema</taxon>
    </lineage>
</organism>
<name>A0A1I7XXA0_9BILA</name>
<dbReference type="WBParaSite" id="L893_g10544.t1">
    <property type="protein sequence ID" value="L893_g10544.t1"/>
    <property type="gene ID" value="L893_g10544"/>
</dbReference>